<evidence type="ECO:0000259" key="2">
    <source>
        <dbReference type="Pfam" id="PF01936"/>
    </source>
</evidence>
<feature type="compositionally biased region" description="Polar residues" evidence="1">
    <location>
        <begin position="278"/>
        <end position="288"/>
    </location>
</feature>
<protein>
    <submittedName>
        <fullName evidence="4">NYN domain-containing protein</fullName>
    </submittedName>
</protein>
<dbReference type="InterPro" id="IPR056042">
    <property type="entry name" value="DUF7625"/>
</dbReference>
<dbReference type="InterPro" id="IPR021139">
    <property type="entry name" value="NYN"/>
</dbReference>
<evidence type="ECO:0000256" key="1">
    <source>
        <dbReference type="SAM" id="MobiDB-lite"/>
    </source>
</evidence>
<dbReference type="EMBL" id="JBFOLK010000008">
    <property type="protein sequence ID" value="KAL2491138.1"/>
    <property type="molecule type" value="Genomic_DNA"/>
</dbReference>
<dbReference type="CDD" id="cd10910">
    <property type="entry name" value="PIN_limkain_b1_N_like"/>
    <property type="match status" value="1"/>
</dbReference>
<feature type="domain" description="NYN" evidence="2">
    <location>
        <begin position="22"/>
        <end position="158"/>
    </location>
</feature>
<dbReference type="InterPro" id="IPR024768">
    <property type="entry name" value="Marf1"/>
</dbReference>
<feature type="compositionally biased region" description="Polar residues" evidence="1">
    <location>
        <begin position="241"/>
        <end position="254"/>
    </location>
</feature>
<accession>A0ABD1RTR4</accession>
<dbReference type="Pfam" id="PF24620">
    <property type="entry name" value="DUF7625"/>
    <property type="match status" value="1"/>
</dbReference>
<evidence type="ECO:0000313" key="5">
    <source>
        <dbReference type="Proteomes" id="UP001604336"/>
    </source>
</evidence>
<keyword evidence="5" id="KW-1185">Reference proteome</keyword>
<evidence type="ECO:0000259" key="3">
    <source>
        <dbReference type="Pfam" id="PF24620"/>
    </source>
</evidence>
<dbReference type="Pfam" id="PF01936">
    <property type="entry name" value="NYN"/>
    <property type="match status" value="1"/>
</dbReference>
<dbReference type="Proteomes" id="UP001604336">
    <property type="component" value="Unassembled WGS sequence"/>
</dbReference>
<organism evidence="4 5">
    <name type="scientific">Abeliophyllum distichum</name>
    <dbReference type="NCBI Taxonomy" id="126358"/>
    <lineage>
        <taxon>Eukaryota</taxon>
        <taxon>Viridiplantae</taxon>
        <taxon>Streptophyta</taxon>
        <taxon>Embryophyta</taxon>
        <taxon>Tracheophyta</taxon>
        <taxon>Spermatophyta</taxon>
        <taxon>Magnoliopsida</taxon>
        <taxon>eudicotyledons</taxon>
        <taxon>Gunneridae</taxon>
        <taxon>Pentapetalae</taxon>
        <taxon>asterids</taxon>
        <taxon>lamiids</taxon>
        <taxon>Lamiales</taxon>
        <taxon>Oleaceae</taxon>
        <taxon>Forsythieae</taxon>
        <taxon>Abeliophyllum</taxon>
    </lineage>
</organism>
<evidence type="ECO:0000313" key="4">
    <source>
        <dbReference type="EMBL" id="KAL2491138.1"/>
    </source>
</evidence>
<feature type="compositionally biased region" description="Low complexity" evidence="1">
    <location>
        <begin position="311"/>
        <end position="326"/>
    </location>
</feature>
<gene>
    <name evidence="4" type="ORF">Adt_26766</name>
</gene>
<feature type="compositionally biased region" description="Polar residues" evidence="1">
    <location>
        <begin position="395"/>
        <end position="427"/>
    </location>
</feature>
<feature type="domain" description="DUF7625" evidence="3">
    <location>
        <begin position="455"/>
        <end position="548"/>
    </location>
</feature>
<dbReference type="Gene3D" id="3.40.50.1010">
    <property type="entry name" value="5'-nuclease"/>
    <property type="match status" value="1"/>
</dbReference>
<sequence length="684" mass="74748">MGGGGAQSQQAEAAEEQYVKAKVSVWWDIENCQVPKNCDPHTIAQNISSALVKINYCGPLSISAYGDTTRISSAVQQALNSTGIALNHVPAGVKDASDKKILVDMLFWAVDNPAPGNYLLISGDRDFSNALHQLRMRRYNILLAQPQKASAPLLAAAKSVWLWTSLLAGGPPLTNGDSAQSVNNGYGYSSGSDSLQIPVINSVHANQPMDSSHESPQLGNQKFSNMGRGTDVKYKGKQIRKNMSQPNISRSSSAIGIEEDHNNANFRQPTTYGHPMQFNDSQDFSGTYNPKVPVSGPGSTPNFTSGNPDFSWSNSSHPHSSYQNHYPQPPISLPSSNQHLLPHLALHRPDAPSFTSGPPTYAPDIGNLNISEYARNDHNPPSSQLWNGGERRQTSIESANRVNSNSPHKGYNAQKNTPFYQEAQTNGYPRGSQEIPPPSFGMGTTNISGNGLWGTQGCPKPSDYIQGLIGVILLALNTLKNEKIVPTEENIADCIRYGDPRHRNTDVKKALTSAVEQQMVVQQKLGSLQLYVGKNEKLWQCVNPMAGNTKLYPKATWDEIQKFLSSPAGRSAIWGTQCRYEAATVLKKMCLQELALGEILQILHVDFFDSSFRCFKDFVETHLNCLGWICFYWLGISKGVKKVPAVQALPDTPTKLTSASLRVARLTPLGTSADAYLCEESICL</sequence>
<name>A0ABD1RTR4_9LAMI</name>
<dbReference type="PANTHER" id="PTHR14379:SF7">
    <property type="entry name" value="ENDONUCLEASE OR GLYCOSYL HYDROLASE-RELATED"/>
    <property type="match status" value="1"/>
</dbReference>
<proteinExistence type="predicted"/>
<feature type="compositionally biased region" description="Polar residues" evidence="1">
    <location>
        <begin position="206"/>
        <end position="224"/>
    </location>
</feature>
<comment type="caution">
    <text evidence="4">The sequence shown here is derived from an EMBL/GenBank/DDBJ whole genome shotgun (WGS) entry which is preliminary data.</text>
</comment>
<feature type="region of interest" description="Disordered" evidence="1">
    <location>
        <begin position="206"/>
        <end position="442"/>
    </location>
</feature>
<dbReference type="PANTHER" id="PTHR14379">
    <property type="entry name" value="LIMKAIN B LKAP"/>
    <property type="match status" value="1"/>
</dbReference>
<reference evidence="5" key="1">
    <citation type="submission" date="2024-07" db="EMBL/GenBank/DDBJ databases">
        <title>Two chromosome-level genome assemblies of Korean endemic species Abeliophyllum distichum and Forsythia ovata (Oleaceae).</title>
        <authorList>
            <person name="Jang H."/>
        </authorList>
    </citation>
    <scope>NUCLEOTIDE SEQUENCE [LARGE SCALE GENOMIC DNA]</scope>
</reference>
<dbReference type="AlphaFoldDB" id="A0ABD1RTR4"/>
<feature type="compositionally biased region" description="Polar residues" evidence="1">
    <location>
        <begin position="297"/>
        <end position="310"/>
    </location>
</feature>